<sequence length="153" mass="16640">MSEFTFDSVRAMENLLFTGQRRSYRNINIIFPHGGGAMPFVATRIAGMASAVSNGSLNASDALAQFRGYFFDTASATSAAQLWALREYYGGDVSKIVLGTDYPYVHEPQVLAGIEGIGPNGNFSQEEMGMINGRNALSVFPSVAEKLVFSSWY</sequence>
<dbReference type="PANTHER" id="PTHR21240:SF29">
    <property type="entry name" value="AMIDOHYDROLASE-RELATED DOMAIN-CONTAINING PROTEIN"/>
    <property type="match status" value="1"/>
</dbReference>
<dbReference type="SUPFAM" id="SSF51556">
    <property type="entry name" value="Metallo-dependent hydrolases"/>
    <property type="match status" value="1"/>
</dbReference>
<dbReference type="EMBL" id="JBAWTH010000131">
    <property type="protein sequence ID" value="KAL2275531.1"/>
    <property type="molecule type" value="Genomic_DNA"/>
</dbReference>
<keyword evidence="3 4" id="KW-0456">Lyase</keyword>
<proteinExistence type="inferred from homology"/>
<dbReference type="PANTHER" id="PTHR21240">
    <property type="entry name" value="2-AMINO-3-CARBOXYLMUCONATE-6-SEMIALDEHYDE DECARBOXYLASE"/>
    <property type="match status" value="1"/>
</dbReference>
<evidence type="ECO:0000256" key="2">
    <source>
        <dbReference type="ARBA" id="ARBA00022833"/>
    </source>
</evidence>
<reference evidence="5 6" key="1">
    <citation type="submission" date="2024-03" db="EMBL/GenBank/DDBJ databases">
        <title>A high-quality draft genome sequence of Diaporthe vaccinii, a causative agent of upright dieback and viscid rot disease in cranberry plants.</title>
        <authorList>
            <person name="Sarrasin M."/>
            <person name="Lang B.F."/>
            <person name="Burger G."/>
        </authorList>
    </citation>
    <scope>NUCLEOTIDE SEQUENCE [LARGE SCALE GENOMIC DNA]</scope>
    <source>
        <strain evidence="5 6">IS7</strain>
    </source>
</reference>
<dbReference type="InterPro" id="IPR032466">
    <property type="entry name" value="Metal_Hydrolase"/>
</dbReference>
<evidence type="ECO:0008006" key="7">
    <source>
        <dbReference type="Google" id="ProtNLM"/>
    </source>
</evidence>
<keyword evidence="2" id="KW-0862">Zinc</keyword>
<dbReference type="Gene3D" id="3.20.20.140">
    <property type="entry name" value="Metal-dependent hydrolases"/>
    <property type="match status" value="1"/>
</dbReference>
<dbReference type="Proteomes" id="UP001600888">
    <property type="component" value="Unassembled WGS sequence"/>
</dbReference>
<evidence type="ECO:0000313" key="5">
    <source>
        <dbReference type="EMBL" id="KAL2275531.1"/>
    </source>
</evidence>
<keyword evidence="4" id="KW-0210">Decarboxylase</keyword>
<evidence type="ECO:0000256" key="1">
    <source>
        <dbReference type="ARBA" id="ARBA00022723"/>
    </source>
</evidence>
<protein>
    <recommendedName>
        <fullName evidence="7">Amidohydrolase-related domain-containing protein</fullName>
    </recommendedName>
</protein>
<keyword evidence="6" id="KW-1185">Reference proteome</keyword>
<comment type="caution">
    <text evidence="5">The sequence shown here is derived from an EMBL/GenBank/DDBJ whole genome shotgun (WGS) entry which is preliminary data.</text>
</comment>
<keyword evidence="1" id="KW-0479">Metal-binding</keyword>
<gene>
    <name evidence="5" type="ORF">FJTKL_02028</name>
</gene>
<organism evidence="5 6">
    <name type="scientific">Diaporthe vaccinii</name>
    <dbReference type="NCBI Taxonomy" id="105482"/>
    <lineage>
        <taxon>Eukaryota</taxon>
        <taxon>Fungi</taxon>
        <taxon>Dikarya</taxon>
        <taxon>Ascomycota</taxon>
        <taxon>Pezizomycotina</taxon>
        <taxon>Sordariomycetes</taxon>
        <taxon>Sordariomycetidae</taxon>
        <taxon>Diaporthales</taxon>
        <taxon>Diaporthaceae</taxon>
        <taxon>Diaporthe</taxon>
        <taxon>Diaporthe eres species complex</taxon>
    </lineage>
</organism>
<comment type="similarity">
    <text evidence="4">Belongs to the metallo-dependent hydrolases superfamily.</text>
</comment>
<evidence type="ECO:0000256" key="4">
    <source>
        <dbReference type="RuleBase" id="RU366045"/>
    </source>
</evidence>
<evidence type="ECO:0000313" key="6">
    <source>
        <dbReference type="Proteomes" id="UP001600888"/>
    </source>
</evidence>
<name>A0ABR4DZC4_9PEZI</name>
<evidence type="ECO:0000256" key="3">
    <source>
        <dbReference type="ARBA" id="ARBA00023239"/>
    </source>
</evidence>
<dbReference type="InterPro" id="IPR032465">
    <property type="entry name" value="ACMSD"/>
</dbReference>
<accession>A0ABR4DZC4</accession>